<evidence type="ECO:0000259" key="2">
    <source>
        <dbReference type="Pfam" id="PF04545"/>
    </source>
</evidence>
<dbReference type="PANTHER" id="PTHR30603">
    <property type="entry name" value="RNA POLYMERASE SIGMA FACTOR RPO"/>
    <property type="match status" value="1"/>
</dbReference>
<name>A0A0F9DEH1_9ZZZZ</name>
<comment type="caution">
    <text evidence="3">The sequence shown here is derived from an EMBL/GenBank/DDBJ whole genome shotgun (WGS) entry which is preliminary data.</text>
</comment>
<evidence type="ECO:0008006" key="4">
    <source>
        <dbReference type="Google" id="ProtNLM"/>
    </source>
</evidence>
<proteinExistence type="predicted"/>
<accession>A0A0F9DEH1</accession>
<dbReference type="GO" id="GO:0003677">
    <property type="term" value="F:DNA binding"/>
    <property type="evidence" value="ECO:0007669"/>
    <property type="project" value="InterPro"/>
</dbReference>
<dbReference type="GO" id="GO:0003700">
    <property type="term" value="F:DNA-binding transcription factor activity"/>
    <property type="evidence" value="ECO:0007669"/>
    <property type="project" value="InterPro"/>
</dbReference>
<dbReference type="Pfam" id="PF04545">
    <property type="entry name" value="Sigma70_r4"/>
    <property type="match status" value="1"/>
</dbReference>
<evidence type="ECO:0000259" key="1">
    <source>
        <dbReference type="Pfam" id="PF03118"/>
    </source>
</evidence>
<dbReference type="AlphaFoldDB" id="A0A0F9DEH1"/>
<gene>
    <name evidence="3" type="ORF">LCGC14_2288580</name>
</gene>
<dbReference type="GO" id="GO:0006352">
    <property type="term" value="P:DNA-templated transcription initiation"/>
    <property type="evidence" value="ECO:0007669"/>
    <property type="project" value="InterPro"/>
</dbReference>
<dbReference type="PANTHER" id="PTHR30603:SF60">
    <property type="entry name" value="RNA POLYMERASE SIGMA FACTOR RPOD"/>
    <property type="match status" value="1"/>
</dbReference>
<evidence type="ECO:0000313" key="3">
    <source>
        <dbReference type="EMBL" id="KKL52126.1"/>
    </source>
</evidence>
<sequence>MASRIQAALDSLDAKDRRIIELRYGIGKEPALTLEECGKVLALSRDRIRQLEARGVRKLEEATHISWLGDMAAGTSVECSTITTQTLLTDTDFSFRTRNALQQGDMQTVGDVVKRSRKNLLTMRNLGEVAANEIDRKLAAWGLRPSTIYPGPSSQTSASAKQEIVIRLQITVEMAGQE</sequence>
<dbReference type="PRINTS" id="PR00046">
    <property type="entry name" value="SIGMA70FCT"/>
</dbReference>
<dbReference type="Gene3D" id="1.10.150.20">
    <property type="entry name" value="5' to 3' exonuclease, C-terminal subdomain"/>
    <property type="match status" value="1"/>
</dbReference>
<dbReference type="Pfam" id="PF03118">
    <property type="entry name" value="RNA_pol_A_CTD"/>
    <property type="match status" value="1"/>
</dbReference>
<dbReference type="EMBL" id="LAZR01032001">
    <property type="protein sequence ID" value="KKL52126.1"/>
    <property type="molecule type" value="Genomic_DNA"/>
</dbReference>
<dbReference type="CDD" id="cd06171">
    <property type="entry name" value="Sigma70_r4"/>
    <property type="match status" value="1"/>
</dbReference>
<dbReference type="GO" id="GO:0003899">
    <property type="term" value="F:DNA-directed RNA polymerase activity"/>
    <property type="evidence" value="ECO:0007669"/>
    <property type="project" value="InterPro"/>
</dbReference>
<reference evidence="3" key="1">
    <citation type="journal article" date="2015" name="Nature">
        <title>Complex archaea that bridge the gap between prokaryotes and eukaryotes.</title>
        <authorList>
            <person name="Spang A."/>
            <person name="Saw J.H."/>
            <person name="Jorgensen S.L."/>
            <person name="Zaremba-Niedzwiedzka K."/>
            <person name="Martijn J."/>
            <person name="Lind A.E."/>
            <person name="van Eijk R."/>
            <person name="Schleper C."/>
            <person name="Guy L."/>
            <person name="Ettema T.J."/>
        </authorList>
    </citation>
    <scope>NUCLEOTIDE SEQUENCE</scope>
</reference>
<feature type="domain" description="RNA polymerase sigma-70 region 4" evidence="2">
    <location>
        <begin position="8"/>
        <end position="59"/>
    </location>
</feature>
<organism evidence="3">
    <name type="scientific">marine sediment metagenome</name>
    <dbReference type="NCBI Taxonomy" id="412755"/>
    <lineage>
        <taxon>unclassified sequences</taxon>
        <taxon>metagenomes</taxon>
        <taxon>ecological metagenomes</taxon>
    </lineage>
</organism>
<dbReference type="InterPro" id="IPR007630">
    <property type="entry name" value="RNA_pol_sigma70_r4"/>
</dbReference>
<dbReference type="InterPro" id="IPR036388">
    <property type="entry name" value="WH-like_DNA-bd_sf"/>
</dbReference>
<dbReference type="InterPro" id="IPR000943">
    <property type="entry name" value="RNA_pol_sigma70"/>
</dbReference>
<protein>
    <recommendedName>
        <fullName evidence="4">RNA polymerase sigma-70 domain-containing protein</fullName>
    </recommendedName>
</protein>
<dbReference type="SUPFAM" id="SSF47789">
    <property type="entry name" value="C-terminal domain of RNA polymerase alpha subunit"/>
    <property type="match status" value="1"/>
</dbReference>
<dbReference type="InterPro" id="IPR050239">
    <property type="entry name" value="Sigma-70_RNA_pol_init_factors"/>
</dbReference>
<feature type="domain" description="RNA polymerase alpha subunit C-terminal" evidence="1">
    <location>
        <begin position="88"/>
        <end position="139"/>
    </location>
</feature>
<dbReference type="InterPro" id="IPR011260">
    <property type="entry name" value="RNAP_asu_C"/>
</dbReference>
<dbReference type="SUPFAM" id="SSF88659">
    <property type="entry name" value="Sigma3 and sigma4 domains of RNA polymerase sigma factors"/>
    <property type="match status" value="1"/>
</dbReference>
<dbReference type="Gene3D" id="1.10.10.10">
    <property type="entry name" value="Winged helix-like DNA-binding domain superfamily/Winged helix DNA-binding domain"/>
    <property type="match status" value="1"/>
</dbReference>
<dbReference type="InterPro" id="IPR013324">
    <property type="entry name" value="RNA_pol_sigma_r3/r4-like"/>
</dbReference>